<feature type="compositionally biased region" description="Low complexity" evidence="2">
    <location>
        <begin position="10"/>
        <end position="31"/>
    </location>
</feature>
<name>A0AAJ0MA58_9PEZI</name>
<evidence type="ECO:0000313" key="3">
    <source>
        <dbReference type="EMBL" id="KAK3345830.1"/>
    </source>
</evidence>
<evidence type="ECO:0000256" key="1">
    <source>
        <dbReference type="ARBA" id="ARBA00038158"/>
    </source>
</evidence>
<dbReference type="InterPro" id="IPR029063">
    <property type="entry name" value="SAM-dependent_MTases_sf"/>
</dbReference>
<dbReference type="PANTHER" id="PTHR43591:SF102">
    <property type="entry name" value="S-ADENOSYL-L-METHIONINE-DEPENDENT METHYLTRANSFERASE"/>
    <property type="match status" value="1"/>
</dbReference>
<evidence type="ECO:0000313" key="4">
    <source>
        <dbReference type="Proteomes" id="UP001275084"/>
    </source>
</evidence>
<protein>
    <submittedName>
        <fullName evidence="3">S-adenosyl-L-methionine-dependent methyltransferase</fullName>
    </submittedName>
</protein>
<comment type="caution">
    <text evidence="3">The sequence shown here is derived from an EMBL/GenBank/DDBJ whole genome shotgun (WGS) entry which is preliminary data.</text>
</comment>
<dbReference type="Proteomes" id="UP001275084">
    <property type="component" value="Unassembled WGS sequence"/>
</dbReference>
<proteinExistence type="inferred from homology"/>
<reference evidence="3" key="1">
    <citation type="journal article" date="2023" name="Mol. Phylogenet. Evol.">
        <title>Genome-scale phylogeny and comparative genomics of the fungal order Sordariales.</title>
        <authorList>
            <person name="Hensen N."/>
            <person name="Bonometti L."/>
            <person name="Westerberg I."/>
            <person name="Brannstrom I.O."/>
            <person name="Guillou S."/>
            <person name="Cros-Aarteil S."/>
            <person name="Calhoun S."/>
            <person name="Haridas S."/>
            <person name="Kuo A."/>
            <person name="Mondo S."/>
            <person name="Pangilinan J."/>
            <person name="Riley R."/>
            <person name="LaButti K."/>
            <person name="Andreopoulos B."/>
            <person name="Lipzen A."/>
            <person name="Chen C."/>
            <person name="Yan M."/>
            <person name="Daum C."/>
            <person name="Ng V."/>
            <person name="Clum A."/>
            <person name="Steindorff A."/>
            <person name="Ohm R.A."/>
            <person name="Martin F."/>
            <person name="Silar P."/>
            <person name="Natvig D.O."/>
            <person name="Lalanne C."/>
            <person name="Gautier V."/>
            <person name="Ament-Velasquez S.L."/>
            <person name="Kruys A."/>
            <person name="Hutchinson M.I."/>
            <person name="Powell A.J."/>
            <person name="Barry K."/>
            <person name="Miller A.N."/>
            <person name="Grigoriev I.V."/>
            <person name="Debuchy R."/>
            <person name="Gladieux P."/>
            <person name="Hiltunen Thoren M."/>
            <person name="Johannesson H."/>
        </authorList>
    </citation>
    <scope>NUCLEOTIDE SEQUENCE</scope>
    <source>
        <strain evidence="3">CBS 955.72</strain>
    </source>
</reference>
<dbReference type="EMBL" id="JAUIQD010000006">
    <property type="protein sequence ID" value="KAK3345830.1"/>
    <property type="molecule type" value="Genomic_DNA"/>
</dbReference>
<reference evidence="3" key="2">
    <citation type="submission" date="2023-06" db="EMBL/GenBank/DDBJ databases">
        <authorList>
            <consortium name="Lawrence Berkeley National Laboratory"/>
            <person name="Haridas S."/>
            <person name="Hensen N."/>
            <person name="Bonometti L."/>
            <person name="Westerberg I."/>
            <person name="Brannstrom I.O."/>
            <person name="Guillou S."/>
            <person name="Cros-Aarteil S."/>
            <person name="Calhoun S."/>
            <person name="Kuo A."/>
            <person name="Mondo S."/>
            <person name="Pangilinan J."/>
            <person name="Riley R."/>
            <person name="Labutti K."/>
            <person name="Andreopoulos B."/>
            <person name="Lipzen A."/>
            <person name="Chen C."/>
            <person name="Yanf M."/>
            <person name="Daum C."/>
            <person name="Ng V."/>
            <person name="Clum A."/>
            <person name="Steindorff A."/>
            <person name="Ohm R."/>
            <person name="Martin F."/>
            <person name="Silar P."/>
            <person name="Natvig D."/>
            <person name="Lalanne C."/>
            <person name="Gautier V."/>
            <person name="Ament-Velasquez S.L."/>
            <person name="Kruys A."/>
            <person name="Hutchinson M.I."/>
            <person name="Powell A.J."/>
            <person name="Barry K."/>
            <person name="Miller A.N."/>
            <person name="Grigoriev I.V."/>
            <person name="Debuchy R."/>
            <person name="Gladieux P."/>
            <person name="Thoren M.H."/>
            <person name="Johannesson H."/>
        </authorList>
    </citation>
    <scope>NUCLEOTIDE SEQUENCE</scope>
    <source>
        <strain evidence="3">CBS 955.72</strain>
    </source>
</reference>
<accession>A0AAJ0MA58</accession>
<keyword evidence="4" id="KW-1185">Reference proteome</keyword>
<gene>
    <name evidence="3" type="ORF">B0T25DRAFT_264853</name>
</gene>
<feature type="compositionally biased region" description="Polar residues" evidence="2">
    <location>
        <begin position="66"/>
        <end position="79"/>
    </location>
</feature>
<dbReference type="Gene3D" id="3.40.50.150">
    <property type="entry name" value="Vaccinia Virus protein VP39"/>
    <property type="match status" value="1"/>
</dbReference>
<sequence length="394" mass="43782">MAEAGGQGGPSLSSPGAPSNSSSATGNSAAGDAQHNLTASNLDAQDDAQDQTSARDLSPDARNRDPTTLSLSDQSHFSTGLSVDDDSDADSALGDVEAQQSTQSVRTSIYEYIEEHGRTFHRYKQGKYWLPNDEMEQERLDLQHAVFTIRLGGQLSLAPLDSPQSVLDIGTGTGIWAIDCAVKHPAAQVLGTDLSPIQPEYVPPNCRFEIDDAEDEWLFSETFDYVHLRMMFHCFKDHVGVMRSALAHLRPGGYIEWQDWLCVLQSSDDSICGTPLEKWSRLYVEAGNRLGRNMLAPRQYKHWMAEAGFVDIVERKLAVPGNPWAKGKDNKRMGYLQMTNFLDGLHAATMKLFTKGLGWTSEAVELFLVDMRKAIKDPSIHFYWTTYVVYGRKP</sequence>
<keyword evidence="3" id="KW-0808">Transferase</keyword>
<evidence type="ECO:0000256" key="2">
    <source>
        <dbReference type="SAM" id="MobiDB-lite"/>
    </source>
</evidence>
<comment type="similarity">
    <text evidence="1">Belongs to the methyltransferase superfamily. LaeA methyltransferase family.</text>
</comment>
<dbReference type="Pfam" id="PF13489">
    <property type="entry name" value="Methyltransf_23"/>
    <property type="match status" value="1"/>
</dbReference>
<keyword evidence="3" id="KW-0489">Methyltransferase</keyword>
<dbReference type="GO" id="GO:0008168">
    <property type="term" value="F:methyltransferase activity"/>
    <property type="evidence" value="ECO:0007669"/>
    <property type="project" value="UniProtKB-KW"/>
</dbReference>
<feature type="region of interest" description="Disordered" evidence="2">
    <location>
        <begin position="1"/>
        <end position="101"/>
    </location>
</feature>
<dbReference type="AlphaFoldDB" id="A0AAJ0MA58"/>
<dbReference type="SUPFAM" id="SSF53335">
    <property type="entry name" value="S-adenosyl-L-methionine-dependent methyltransferases"/>
    <property type="match status" value="1"/>
</dbReference>
<organism evidence="3 4">
    <name type="scientific">Lasiosphaeria hispida</name>
    <dbReference type="NCBI Taxonomy" id="260671"/>
    <lineage>
        <taxon>Eukaryota</taxon>
        <taxon>Fungi</taxon>
        <taxon>Dikarya</taxon>
        <taxon>Ascomycota</taxon>
        <taxon>Pezizomycotina</taxon>
        <taxon>Sordariomycetes</taxon>
        <taxon>Sordariomycetidae</taxon>
        <taxon>Sordariales</taxon>
        <taxon>Lasiosphaeriaceae</taxon>
        <taxon>Lasiosphaeria</taxon>
    </lineage>
</organism>
<dbReference type="PANTHER" id="PTHR43591">
    <property type="entry name" value="METHYLTRANSFERASE"/>
    <property type="match status" value="1"/>
</dbReference>
<dbReference type="GO" id="GO:0032259">
    <property type="term" value="P:methylation"/>
    <property type="evidence" value="ECO:0007669"/>
    <property type="project" value="UniProtKB-KW"/>
</dbReference>
<dbReference type="CDD" id="cd02440">
    <property type="entry name" value="AdoMet_MTases"/>
    <property type="match status" value="1"/>
</dbReference>